<name>A0ABT8DQ17_9BURK</name>
<evidence type="ECO:0000256" key="1">
    <source>
        <dbReference type="SAM" id="SignalP"/>
    </source>
</evidence>
<organism evidence="2 3">
    <name type="scientific">Roseateles violae</name>
    <dbReference type="NCBI Taxonomy" id="3058042"/>
    <lineage>
        <taxon>Bacteria</taxon>
        <taxon>Pseudomonadati</taxon>
        <taxon>Pseudomonadota</taxon>
        <taxon>Betaproteobacteria</taxon>
        <taxon>Burkholderiales</taxon>
        <taxon>Sphaerotilaceae</taxon>
        <taxon>Roseateles</taxon>
    </lineage>
</organism>
<feature type="signal peptide" evidence="1">
    <location>
        <begin position="1"/>
        <end position="18"/>
    </location>
</feature>
<proteinExistence type="predicted"/>
<protein>
    <submittedName>
        <fullName evidence="2">Uncharacterized protein</fullName>
    </submittedName>
</protein>
<accession>A0ABT8DQ17</accession>
<gene>
    <name evidence="2" type="ORF">QWJ38_07430</name>
</gene>
<reference evidence="2 3" key="1">
    <citation type="submission" date="2023-06" db="EMBL/GenBank/DDBJ databases">
        <title>Pelomonas sp. PFR6 16S ribosomal RNA gene Genome sequencing and assembly.</title>
        <authorList>
            <person name="Woo H."/>
        </authorList>
    </citation>
    <scope>NUCLEOTIDE SEQUENCE [LARGE SCALE GENOMIC DNA]</scope>
    <source>
        <strain evidence="2 3">PFR6</strain>
    </source>
</reference>
<comment type="caution">
    <text evidence="2">The sequence shown here is derived from an EMBL/GenBank/DDBJ whole genome shotgun (WGS) entry which is preliminary data.</text>
</comment>
<feature type="chain" id="PRO_5046705677" evidence="1">
    <location>
        <begin position="19"/>
        <end position="160"/>
    </location>
</feature>
<keyword evidence="1" id="KW-0732">Signal</keyword>
<sequence length="160" mass="16751">MRKPFFFLIALGSCCAGADTAMPDTVPRAAIDSVTRIRLACGSGTERNEATIEHRSSVAGSEVQTELRYRLPNVNAVQPGVRWAMDIVPSQAPPMLRSLKPGASASEQPLVALALMLSAGALRPGGKVSGQTEYRLAEFPPGVSVVIPFADVAVEASGCA</sequence>
<keyword evidence="3" id="KW-1185">Reference proteome</keyword>
<dbReference type="RefSeq" id="WP_290358421.1">
    <property type="nucleotide sequence ID" value="NZ_JAUHHC010000002.1"/>
</dbReference>
<evidence type="ECO:0000313" key="3">
    <source>
        <dbReference type="Proteomes" id="UP001228044"/>
    </source>
</evidence>
<dbReference type="EMBL" id="JAUHHC010000002">
    <property type="protein sequence ID" value="MDN3920108.1"/>
    <property type="molecule type" value="Genomic_DNA"/>
</dbReference>
<dbReference type="Proteomes" id="UP001228044">
    <property type="component" value="Unassembled WGS sequence"/>
</dbReference>
<evidence type="ECO:0000313" key="2">
    <source>
        <dbReference type="EMBL" id="MDN3920108.1"/>
    </source>
</evidence>